<keyword evidence="2" id="KW-1133">Transmembrane helix</keyword>
<evidence type="ECO:0000256" key="2">
    <source>
        <dbReference type="SAM" id="Phobius"/>
    </source>
</evidence>
<accession>A0ABP9NN72</accession>
<sequence length="221" mass="24748">MDDDVTRRFDGRIGWTAITTVCGLALIPASTLLLVLADLYSPVDWARLSNVGQALSIASALLSGGALIALVISIRLQSHQTKVMQFQSMRTMRQELLNSANGKERYLAIWGFTPWASVDEIEMRAYFASVFSYYQTSFGLGVFPEDELRLVLRRAFASEDVRNAWRDVRQAYAVKGWRAEFRRFAQIADECWEQVLAALEETPEAPSAPESAGEGHEQHPS</sequence>
<feature type="compositionally biased region" description="Low complexity" evidence="1">
    <location>
        <begin position="202"/>
        <end position="212"/>
    </location>
</feature>
<dbReference type="InterPro" id="IPR045728">
    <property type="entry name" value="DUF6082"/>
</dbReference>
<keyword evidence="4" id="KW-1185">Reference proteome</keyword>
<name>A0ABP9NN72_9PSEU</name>
<dbReference type="EMBL" id="BAABJO010000017">
    <property type="protein sequence ID" value="GAA5127720.1"/>
    <property type="molecule type" value="Genomic_DNA"/>
</dbReference>
<reference evidence="4" key="1">
    <citation type="journal article" date="2019" name="Int. J. Syst. Evol. Microbiol.">
        <title>The Global Catalogue of Microorganisms (GCM) 10K type strain sequencing project: providing services to taxonomists for standard genome sequencing and annotation.</title>
        <authorList>
            <consortium name="The Broad Institute Genomics Platform"/>
            <consortium name="The Broad Institute Genome Sequencing Center for Infectious Disease"/>
            <person name="Wu L."/>
            <person name="Ma J."/>
        </authorList>
    </citation>
    <scope>NUCLEOTIDE SEQUENCE [LARGE SCALE GENOMIC DNA]</scope>
    <source>
        <strain evidence="4">JCM 18302</strain>
    </source>
</reference>
<dbReference type="Proteomes" id="UP001500804">
    <property type="component" value="Unassembled WGS sequence"/>
</dbReference>
<keyword evidence="2" id="KW-0472">Membrane</keyword>
<keyword evidence="2" id="KW-0812">Transmembrane</keyword>
<protein>
    <recommendedName>
        <fullName evidence="5">DUF4760 domain-containing protein</fullName>
    </recommendedName>
</protein>
<organism evidence="3 4">
    <name type="scientific">Pseudonocardia adelaidensis</name>
    <dbReference type="NCBI Taxonomy" id="648754"/>
    <lineage>
        <taxon>Bacteria</taxon>
        <taxon>Bacillati</taxon>
        <taxon>Actinomycetota</taxon>
        <taxon>Actinomycetes</taxon>
        <taxon>Pseudonocardiales</taxon>
        <taxon>Pseudonocardiaceae</taxon>
        <taxon>Pseudonocardia</taxon>
    </lineage>
</organism>
<proteinExistence type="predicted"/>
<feature type="transmembrane region" description="Helical" evidence="2">
    <location>
        <begin position="12"/>
        <end position="37"/>
    </location>
</feature>
<evidence type="ECO:0008006" key="5">
    <source>
        <dbReference type="Google" id="ProtNLM"/>
    </source>
</evidence>
<evidence type="ECO:0000313" key="4">
    <source>
        <dbReference type="Proteomes" id="UP001500804"/>
    </source>
</evidence>
<feature type="transmembrane region" description="Helical" evidence="2">
    <location>
        <begin position="57"/>
        <end position="76"/>
    </location>
</feature>
<dbReference type="RefSeq" id="WP_345607305.1">
    <property type="nucleotide sequence ID" value="NZ_BAABJO010000017.1"/>
</dbReference>
<feature type="region of interest" description="Disordered" evidence="1">
    <location>
        <begin position="202"/>
        <end position="221"/>
    </location>
</feature>
<dbReference type="Pfam" id="PF19560">
    <property type="entry name" value="DUF6082"/>
    <property type="match status" value="1"/>
</dbReference>
<evidence type="ECO:0000256" key="1">
    <source>
        <dbReference type="SAM" id="MobiDB-lite"/>
    </source>
</evidence>
<gene>
    <name evidence="3" type="ORF">GCM10023320_45530</name>
</gene>
<comment type="caution">
    <text evidence="3">The sequence shown here is derived from an EMBL/GenBank/DDBJ whole genome shotgun (WGS) entry which is preliminary data.</text>
</comment>
<evidence type="ECO:0000313" key="3">
    <source>
        <dbReference type="EMBL" id="GAA5127720.1"/>
    </source>
</evidence>